<comment type="similarity">
    <text evidence="2">Belongs to the ammonia transporter channel (TC 1.A.11.2) family.</text>
</comment>
<dbReference type="InterPro" id="IPR029020">
    <property type="entry name" value="Ammonium/urea_transptr"/>
</dbReference>
<evidence type="ECO:0000256" key="8">
    <source>
        <dbReference type="SAM" id="MobiDB-lite"/>
    </source>
</evidence>
<dbReference type="InterPro" id="IPR001905">
    <property type="entry name" value="Ammonium_transpt"/>
</dbReference>
<dbReference type="OrthoDB" id="534912at2759"/>
<dbReference type="STRING" id="425264.A0A3G2S8V6"/>
<dbReference type="EMBL" id="CP033154">
    <property type="protein sequence ID" value="AYO44505.1"/>
    <property type="molecule type" value="Genomic_DNA"/>
</dbReference>
<dbReference type="InterPro" id="IPR024041">
    <property type="entry name" value="NH4_transpt_AmtB-like_dom"/>
</dbReference>
<keyword evidence="4 9" id="KW-0812">Transmembrane</keyword>
<feature type="domain" description="Ammonium transporter AmtB-like" evidence="10">
    <location>
        <begin position="30"/>
        <end position="407"/>
    </location>
</feature>
<dbReference type="PANTHER" id="PTHR43029:SF10">
    <property type="entry name" value="AMMONIUM TRANSPORTER MEP2"/>
    <property type="match status" value="1"/>
</dbReference>
<feature type="transmembrane region" description="Helical" evidence="9">
    <location>
        <begin position="118"/>
        <end position="142"/>
    </location>
</feature>
<feature type="transmembrane region" description="Helical" evidence="9">
    <location>
        <begin position="251"/>
        <end position="272"/>
    </location>
</feature>
<evidence type="ECO:0000313" key="12">
    <source>
        <dbReference type="Proteomes" id="UP000269793"/>
    </source>
</evidence>
<evidence type="ECO:0000256" key="4">
    <source>
        <dbReference type="ARBA" id="ARBA00022692"/>
    </source>
</evidence>
<keyword evidence="6 9" id="KW-0472">Membrane</keyword>
<name>A0A3G2S8V6_MALR7</name>
<dbReference type="SUPFAM" id="SSF111352">
    <property type="entry name" value="Ammonium transporter"/>
    <property type="match status" value="1"/>
</dbReference>
<dbReference type="Pfam" id="PF00909">
    <property type="entry name" value="Ammonium_transp"/>
    <property type="match status" value="1"/>
</dbReference>
<keyword evidence="3" id="KW-0813">Transport</keyword>
<feature type="transmembrane region" description="Helical" evidence="9">
    <location>
        <begin position="29"/>
        <end position="51"/>
    </location>
</feature>
<dbReference type="AlphaFoldDB" id="A0A3G2S8V6"/>
<dbReference type="Proteomes" id="UP000269793">
    <property type="component" value="Chromosome VII"/>
</dbReference>
<evidence type="ECO:0000256" key="7">
    <source>
        <dbReference type="ARBA" id="ARBA00023177"/>
    </source>
</evidence>
<dbReference type="PANTHER" id="PTHR43029">
    <property type="entry name" value="AMMONIUM TRANSPORTER MEP2"/>
    <property type="match status" value="1"/>
</dbReference>
<accession>A0A3G2S8V6</accession>
<sequence>MVEFHTTAEHNIQWATSDGRAIVYNLGDMAWVLTSTCLVFIMIPGVALLYSGLLRQRNAFTDIAMSVMVLAVASIEWFFWGYSLAFSPTSSKFIGNLYHFGLMHVDMQALPGVANIPVLLYALYQLMFAALTPVIACGAFAGRARVGPVLLFTFCWCTIVYNPIACWTWNSNGWSYMMGGLDYAGGTPVHISSGTAALVISLYLGYKYGSRSMELPARPHNTTCIILGTVFIWFGWFGFNGGSGAGANLRSAQAMMVTHIAACAGGITLLVLDYRFDRKWSVISFCSGAMAGLVAITPASGYVGTPSALVFGVVGSVASHLATPMKDVLGYDIFVVHGLGGMVGNVLTALFADGRIATFDGTSPTESTGWINHHWVQLGYQLADSCAGFAWTFVMTLILMMVIDHVPYCAFQCDEDISMVSDLPQSLEHGLSSSQDMDKAPAAVMPLERGVADLETGAGPSGMETMDDRESITEKGVVTNTTLSS</sequence>
<proteinExistence type="inferred from homology"/>
<feature type="transmembrane region" description="Helical" evidence="9">
    <location>
        <begin position="63"/>
        <end position="82"/>
    </location>
</feature>
<protein>
    <submittedName>
        <fullName evidence="11">Ammonium transporter 1</fullName>
    </submittedName>
</protein>
<keyword evidence="7" id="KW-0924">Ammonia transport</keyword>
<evidence type="ECO:0000313" key="11">
    <source>
        <dbReference type="EMBL" id="AYO44505.1"/>
    </source>
</evidence>
<dbReference type="VEuPathDB" id="FungiDB:DNF11_3555"/>
<dbReference type="GO" id="GO:0008519">
    <property type="term" value="F:ammonium channel activity"/>
    <property type="evidence" value="ECO:0007669"/>
    <property type="project" value="InterPro"/>
</dbReference>
<feature type="transmembrane region" description="Helical" evidence="9">
    <location>
        <begin position="221"/>
        <end position="239"/>
    </location>
</feature>
<keyword evidence="5 9" id="KW-1133">Transmembrane helix</keyword>
<feature type="transmembrane region" description="Helical" evidence="9">
    <location>
        <begin position="279"/>
        <end position="296"/>
    </location>
</feature>
<reference evidence="11 12" key="1">
    <citation type="submission" date="2018-10" db="EMBL/GenBank/DDBJ databases">
        <title>Complete genome sequence of Malassezia restricta CBS 7877.</title>
        <authorList>
            <person name="Morand S.C."/>
            <person name="Bertignac M."/>
            <person name="Iltis A."/>
            <person name="Kolder I."/>
            <person name="Pirovano W."/>
            <person name="Jourdain R."/>
            <person name="Clavaud C."/>
        </authorList>
    </citation>
    <scope>NUCLEOTIDE SEQUENCE [LARGE SCALE GENOMIC DNA]</scope>
    <source>
        <strain evidence="11 12">CBS 7877</strain>
    </source>
</reference>
<evidence type="ECO:0000256" key="2">
    <source>
        <dbReference type="ARBA" id="ARBA00005887"/>
    </source>
</evidence>
<evidence type="ECO:0000256" key="5">
    <source>
        <dbReference type="ARBA" id="ARBA00022989"/>
    </source>
</evidence>
<evidence type="ECO:0000259" key="10">
    <source>
        <dbReference type="Pfam" id="PF00909"/>
    </source>
</evidence>
<gene>
    <name evidence="11" type="primary">amt1</name>
    <name evidence="11" type="ORF">DNF11_3555</name>
</gene>
<organism evidence="11 12">
    <name type="scientific">Malassezia restricta (strain ATCC 96810 / NBRC 103918 / CBS 7877)</name>
    <name type="common">Seborrheic dermatitis infection agent</name>
    <dbReference type="NCBI Taxonomy" id="425264"/>
    <lineage>
        <taxon>Eukaryota</taxon>
        <taxon>Fungi</taxon>
        <taxon>Dikarya</taxon>
        <taxon>Basidiomycota</taxon>
        <taxon>Ustilaginomycotina</taxon>
        <taxon>Malasseziomycetes</taxon>
        <taxon>Malasseziales</taxon>
        <taxon>Malasseziaceae</taxon>
        <taxon>Malassezia</taxon>
    </lineage>
</organism>
<dbReference type="GO" id="GO:0005886">
    <property type="term" value="C:plasma membrane"/>
    <property type="evidence" value="ECO:0007669"/>
    <property type="project" value="TreeGrafter"/>
</dbReference>
<feature type="transmembrane region" description="Helical" evidence="9">
    <location>
        <begin position="329"/>
        <end position="352"/>
    </location>
</feature>
<dbReference type="Gene3D" id="1.10.3430.10">
    <property type="entry name" value="Ammonium transporter AmtB like domains"/>
    <property type="match status" value="1"/>
</dbReference>
<keyword evidence="12" id="KW-1185">Reference proteome</keyword>
<feature type="transmembrane region" description="Helical" evidence="9">
    <location>
        <begin position="149"/>
        <end position="170"/>
    </location>
</feature>
<evidence type="ECO:0000256" key="9">
    <source>
        <dbReference type="SAM" id="Phobius"/>
    </source>
</evidence>
<comment type="subcellular location">
    <subcellularLocation>
        <location evidence="1">Membrane</location>
        <topology evidence="1">Multi-pass membrane protein</topology>
    </subcellularLocation>
</comment>
<evidence type="ECO:0000256" key="6">
    <source>
        <dbReference type="ARBA" id="ARBA00023136"/>
    </source>
</evidence>
<feature type="transmembrane region" description="Helical" evidence="9">
    <location>
        <begin position="190"/>
        <end position="209"/>
    </location>
</feature>
<evidence type="ECO:0000256" key="1">
    <source>
        <dbReference type="ARBA" id="ARBA00004141"/>
    </source>
</evidence>
<evidence type="ECO:0000256" key="3">
    <source>
        <dbReference type="ARBA" id="ARBA00022448"/>
    </source>
</evidence>
<feature type="region of interest" description="Disordered" evidence="8">
    <location>
        <begin position="454"/>
        <end position="485"/>
    </location>
</feature>